<dbReference type="SUPFAM" id="SSF51735">
    <property type="entry name" value="NAD(P)-binding Rossmann-fold domains"/>
    <property type="match status" value="1"/>
</dbReference>
<dbReference type="InterPro" id="IPR050812">
    <property type="entry name" value="Preph/Arog_dehydrog"/>
</dbReference>
<reference evidence="4" key="1">
    <citation type="journal article" date="2019" name="Int. J. Syst. Evol. Microbiol.">
        <title>The Global Catalogue of Microorganisms (GCM) 10K type strain sequencing project: providing services to taxonomists for standard genome sequencing and annotation.</title>
        <authorList>
            <consortium name="The Broad Institute Genomics Platform"/>
            <consortium name="The Broad Institute Genome Sequencing Center for Infectious Disease"/>
            <person name="Wu L."/>
            <person name="Ma J."/>
        </authorList>
    </citation>
    <scope>NUCLEOTIDE SEQUENCE [LARGE SCALE GENOMIC DNA]</scope>
    <source>
        <strain evidence="4">ZS-35-S2</strain>
    </source>
</reference>
<organism evidence="3 4">
    <name type="scientific">Aureimonas populi</name>
    <dbReference type="NCBI Taxonomy" id="1701758"/>
    <lineage>
        <taxon>Bacteria</taxon>
        <taxon>Pseudomonadati</taxon>
        <taxon>Pseudomonadota</taxon>
        <taxon>Alphaproteobacteria</taxon>
        <taxon>Hyphomicrobiales</taxon>
        <taxon>Aurantimonadaceae</taxon>
        <taxon>Aureimonas</taxon>
    </lineage>
</organism>
<evidence type="ECO:0000259" key="2">
    <source>
        <dbReference type="PROSITE" id="PS51176"/>
    </source>
</evidence>
<dbReference type="PROSITE" id="PS51176">
    <property type="entry name" value="PDH_ADH"/>
    <property type="match status" value="1"/>
</dbReference>
<dbReference type="PANTHER" id="PTHR21363:SF0">
    <property type="entry name" value="PREPHENATE DEHYDROGENASE [NADP(+)]"/>
    <property type="match status" value="1"/>
</dbReference>
<dbReference type="EMBL" id="JBHUIJ010000005">
    <property type="protein sequence ID" value="MFD2236671.1"/>
    <property type="molecule type" value="Genomic_DNA"/>
</dbReference>
<protein>
    <submittedName>
        <fullName evidence="3">Prephenate/arogenate dehydrogenase family protein</fullName>
    </submittedName>
</protein>
<dbReference type="InterPro" id="IPR046826">
    <property type="entry name" value="PDH_N"/>
</dbReference>
<dbReference type="InterPro" id="IPR008927">
    <property type="entry name" value="6-PGluconate_DH-like_C_sf"/>
</dbReference>
<dbReference type="RefSeq" id="WP_209735575.1">
    <property type="nucleotide sequence ID" value="NZ_CP072611.1"/>
</dbReference>
<name>A0ABW5CIC5_9HYPH</name>
<gene>
    <name evidence="3" type="ORF">ACFSKQ_04220</name>
</gene>
<dbReference type="InterPro" id="IPR036291">
    <property type="entry name" value="NAD(P)-bd_dom_sf"/>
</dbReference>
<dbReference type="Gene3D" id="3.40.50.720">
    <property type="entry name" value="NAD(P)-binding Rossmann-like Domain"/>
    <property type="match status" value="1"/>
</dbReference>
<proteinExistence type="predicted"/>
<evidence type="ECO:0000313" key="3">
    <source>
        <dbReference type="EMBL" id="MFD2236671.1"/>
    </source>
</evidence>
<comment type="caution">
    <text evidence="3">The sequence shown here is derived from an EMBL/GenBank/DDBJ whole genome shotgun (WGS) entry which is preliminary data.</text>
</comment>
<dbReference type="Gene3D" id="1.10.3660.10">
    <property type="entry name" value="6-phosphogluconate dehydrogenase C-terminal like domain"/>
    <property type="match status" value="1"/>
</dbReference>
<feature type="domain" description="Prephenate/arogenate dehydrogenase" evidence="2">
    <location>
        <begin position="6"/>
        <end position="295"/>
    </location>
</feature>
<dbReference type="PANTHER" id="PTHR21363">
    <property type="entry name" value="PREPHENATE DEHYDROGENASE"/>
    <property type="match status" value="1"/>
</dbReference>
<dbReference type="Pfam" id="PF02153">
    <property type="entry name" value="PDH_N"/>
    <property type="match status" value="1"/>
</dbReference>
<dbReference type="Proteomes" id="UP001597371">
    <property type="component" value="Unassembled WGS sequence"/>
</dbReference>
<evidence type="ECO:0000313" key="4">
    <source>
        <dbReference type="Proteomes" id="UP001597371"/>
    </source>
</evidence>
<accession>A0ABW5CIC5</accession>
<dbReference type="SUPFAM" id="SSF48179">
    <property type="entry name" value="6-phosphogluconate dehydrogenase C-terminal domain-like"/>
    <property type="match status" value="1"/>
</dbReference>
<dbReference type="Pfam" id="PF20463">
    <property type="entry name" value="PDH_C"/>
    <property type="match status" value="1"/>
</dbReference>
<sequence>MTPLFGKVALVGIGLIGSSIAINLRERGLASEIAIATRREGTLARARELGLGTSYHSDPIEAVKDADLVILCVPVGACGAVAQAIAPALKPGAVVTDVGSVKGSVVADMAPHLPAHVHFVPGHPIAGTEQSGPDAGFLELFENRWTILTPVEGTQAQATERLRALWEAMGAMVEVMSAEHHDLVLAIVSHVPHLIAYNIVGTAADLETVTQSEVIKFSASGFRDFTRIAASDPTMWRDIFLTNREAVLEMLARFSEDLASLQRAIRWGDGDALFELFTRTRSIRRSIVEAGQDTAEANFGRLPPRKDPWNEAGD</sequence>
<dbReference type="NCBIfam" id="NF005694">
    <property type="entry name" value="PRK07502.1"/>
    <property type="match status" value="1"/>
</dbReference>
<dbReference type="InterPro" id="IPR003099">
    <property type="entry name" value="Prephen_DH"/>
</dbReference>
<keyword evidence="4" id="KW-1185">Reference proteome</keyword>
<evidence type="ECO:0000256" key="1">
    <source>
        <dbReference type="ARBA" id="ARBA00023002"/>
    </source>
</evidence>
<dbReference type="InterPro" id="IPR046825">
    <property type="entry name" value="PDH_C"/>
</dbReference>
<keyword evidence="1" id="KW-0560">Oxidoreductase</keyword>